<dbReference type="Proteomes" id="UP000034581">
    <property type="component" value="Unassembled WGS sequence"/>
</dbReference>
<keyword evidence="1" id="KW-1133">Transmembrane helix</keyword>
<gene>
    <name evidence="2" type="ORF">UR67_C0001G0043</name>
</gene>
<reference evidence="2 3" key="1">
    <citation type="journal article" date="2015" name="Nature">
        <title>rRNA introns, odd ribosomes, and small enigmatic genomes across a large radiation of phyla.</title>
        <authorList>
            <person name="Brown C.T."/>
            <person name="Hug L.A."/>
            <person name="Thomas B.C."/>
            <person name="Sharon I."/>
            <person name="Castelle C.J."/>
            <person name="Singh A."/>
            <person name="Wilkins M.J."/>
            <person name="Williams K.H."/>
            <person name="Banfield J.F."/>
        </authorList>
    </citation>
    <scope>NUCLEOTIDE SEQUENCE [LARGE SCALE GENOMIC DNA]</scope>
</reference>
<sequence length="165" mass="18224">MKISRIGIPHLIIGILLVFVAWIGLQALSSTPQNVNPDTSEYYGDFIPARLGNYNYVFLPMVSKGENVTPAIPDTTTPVVITVGTITYNDPSGSVQCHLTLAYETWTDPNTIVRLNVGTTVTILGEDIAPTIWNGSKDVYLVRLDGQNQTCYLRQELVQVQNIQQ</sequence>
<feature type="transmembrane region" description="Helical" evidence="1">
    <location>
        <begin position="7"/>
        <end position="25"/>
    </location>
</feature>
<dbReference type="STRING" id="1618350.UR67_C0001G0043"/>
<evidence type="ECO:0000256" key="1">
    <source>
        <dbReference type="SAM" id="Phobius"/>
    </source>
</evidence>
<keyword evidence="1" id="KW-0812">Transmembrane</keyword>
<keyword evidence="1" id="KW-0472">Membrane</keyword>
<name>A0A0G0BKX8_UNCC3</name>
<dbReference type="AlphaFoldDB" id="A0A0G0BKX8"/>
<organism evidence="2 3">
    <name type="scientific">candidate division CPR3 bacterium GW2011_GWF2_35_18</name>
    <dbReference type="NCBI Taxonomy" id="1618350"/>
    <lineage>
        <taxon>Bacteria</taxon>
        <taxon>Bacteria division CPR3</taxon>
    </lineage>
</organism>
<evidence type="ECO:0000313" key="2">
    <source>
        <dbReference type="EMBL" id="KKP70134.1"/>
    </source>
</evidence>
<comment type="caution">
    <text evidence="2">The sequence shown here is derived from an EMBL/GenBank/DDBJ whole genome shotgun (WGS) entry which is preliminary data.</text>
</comment>
<accession>A0A0G0BKX8</accession>
<evidence type="ECO:0000313" key="3">
    <source>
        <dbReference type="Proteomes" id="UP000034581"/>
    </source>
</evidence>
<dbReference type="EMBL" id="LBQB01000001">
    <property type="protein sequence ID" value="KKP70134.1"/>
    <property type="molecule type" value="Genomic_DNA"/>
</dbReference>
<proteinExistence type="predicted"/>
<protein>
    <submittedName>
        <fullName evidence="2">Uncharacterized protein</fullName>
    </submittedName>
</protein>